<evidence type="ECO:0000259" key="5">
    <source>
        <dbReference type="PROSITE" id="PS50850"/>
    </source>
</evidence>
<dbReference type="PANTHER" id="PTHR23526">
    <property type="entry name" value="INTEGRAL MEMBRANE TRANSPORT PROTEIN-RELATED"/>
    <property type="match status" value="1"/>
</dbReference>
<protein>
    <submittedName>
        <fullName evidence="6">MFS transporter</fullName>
    </submittedName>
</protein>
<evidence type="ECO:0000313" key="7">
    <source>
        <dbReference type="Proteomes" id="UP000309550"/>
    </source>
</evidence>
<feature type="transmembrane region" description="Helical" evidence="4">
    <location>
        <begin position="309"/>
        <end position="330"/>
    </location>
</feature>
<evidence type="ECO:0000256" key="2">
    <source>
        <dbReference type="ARBA" id="ARBA00022989"/>
    </source>
</evidence>
<dbReference type="GO" id="GO:0022857">
    <property type="term" value="F:transmembrane transporter activity"/>
    <property type="evidence" value="ECO:0007669"/>
    <property type="project" value="InterPro"/>
</dbReference>
<feature type="domain" description="Major facilitator superfamily (MFS) profile" evidence="5">
    <location>
        <begin position="199"/>
        <end position="429"/>
    </location>
</feature>
<accession>A0A5S3PBB9</accession>
<dbReference type="PANTHER" id="PTHR23526:SF4">
    <property type="entry name" value="INTEGRAL MEMBRANE TRANSPORT PROTEIN"/>
    <property type="match status" value="1"/>
</dbReference>
<organism evidence="6 7">
    <name type="scientific">Sulfitobacter sabulilitoris</name>
    <dbReference type="NCBI Taxonomy" id="2562655"/>
    <lineage>
        <taxon>Bacteria</taxon>
        <taxon>Pseudomonadati</taxon>
        <taxon>Pseudomonadota</taxon>
        <taxon>Alphaproteobacteria</taxon>
        <taxon>Rhodobacterales</taxon>
        <taxon>Roseobacteraceae</taxon>
        <taxon>Sulfitobacter</taxon>
    </lineage>
</organism>
<dbReference type="EMBL" id="VANS01000005">
    <property type="protein sequence ID" value="TMM50863.1"/>
    <property type="molecule type" value="Genomic_DNA"/>
</dbReference>
<feature type="transmembrane region" description="Helical" evidence="4">
    <location>
        <begin position="373"/>
        <end position="396"/>
    </location>
</feature>
<feature type="transmembrane region" description="Helical" evidence="4">
    <location>
        <begin position="402"/>
        <end position="421"/>
    </location>
</feature>
<proteinExistence type="predicted"/>
<dbReference type="Proteomes" id="UP000309550">
    <property type="component" value="Unassembled WGS sequence"/>
</dbReference>
<keyword evidence="1 4" id="KW-0812">Transmembrane</keyword>
<reference evidence="6 7" key="1">
    <citation type="submission" date="2019-05" db="EMBL/GenBank/DDBJ databases">
        <title>Sulfitobacter sabulilitoris sp. nov., isolated from a marine sand.</title>
        <authorList>
            <person name="Yoon J.-H."/>
        </authorList>
    </citation>
    <scope>NUCLEOTIDE SEQUENCE [LARGE SCALE GENOMIC DNA]</scope>
    <source>
        <strain evidence="6 7">HSMS-29</strain>
    </source>
</reference>
<gene>
    <name evidence="6" type="ORF">FDT80_16540</name>
</gene>
<comment type="caution">
    <text evidence="6">The sequence shown here is derived from an EMBL/GenBank/DDBJ whole genome shotgun (WGS) entry which is preliminary data.</text>
</comment>
<evidence type="ECO:0000256" key="1">
    <source>
        <dbReference type="ARBA" id="ARBA00022692"/>
    </source>
</evidence>
<feature type="transmembrane region" description="Helical" evidence="4">
    <location>
        <begin position="336"/>
        <end position="353"/>
    </location>
</feature>
<dbReference type="Pfam" id="PF07690">
    <property type="entry name" value="MFS_1"/>
    <property type="match status" value="1"/>
</dbReference>
<dbReference type="InterPro" id="IPR020846">
    <property type="entry name" value="MFS_dom"/>
</dbReference>
<feature type="transmembrane region" description="Helical" evidence="4">
    <location>
        <begin position="277"/>
        <end position="297"/>
    </location>
</feature>
<evidence type="ECO:0000313" key="6">
    <source>
        <dbReference type="EMBL" id="TMM50863.1"/>
    </source>
</evidence>
<dbReference type="InterPro" id="IPR036259">
    <property type="entry name" value="MFS_trans_sf"/>
</dbReference>
<evidence type="ECO:0000256" key="4">
    <source>
        <dbReference type="SAM" id="Phobius"/>
    </source>
</evidence>
<feature type="transmembrane region" description="Helical" evidence="4">
    <location>
        <begin position="130"/>
        <end position="149"/>
    </location>
</feature>
<feature type="transmembrane region" description="Helical" evidence="4">
    <location>
        <begin position="58"/>
        <end position="79"/>
    </location>
</feature>
<keyword evidence="2 4" id="KW-1133">Transmembrane helix</keyword>
<feature type="transmembrane region" description="Helical" evidence="4">
    <location>
        <begin position="169"/>
        <end position="192"/>
    </location>
</feature>
<keyword evidence="7" id="KW-1185">Reference proteome</keyword>
<dbReference type="PROSITE" id="PS50850">
    <property type="entry name" value="MFS"/>
    <property type="match status" value="1"/>
</dbReference>
<dbReference type="SUPFAM" id="SSF103473">
    <property type="entry name" value="MFS general substrate transporter"/>
    <property type="match status" value="1"/>
</dbReference>
<dbReference type="AlphaFoldDB" id="A0A5S3PBB9"/>
<dbReference type="InterPro" id="IPR011701">
    <property type="entry name" value="MFS"/>
</dbReference>
<feature type="transmembrane region" description="Helical" evidence="4">
    <location>
        <begin position="103"/>
        <end position="124"/>
    </location>
</feature>
<feature type="transmembrane region" description="Helical" evidence="4">
    <location>
        <begin position="245"/>
        <end position="265"/>
    </location>
</feature>
<feature type="transmembrane region" description="Helical" evidence="4">
    <location>
        <begin position="198"/>
        <end position="217"/>
    </location>
</feature>
<dbReference type="RefSeq" id="WP_138663435.1">
    <property type="nucleotide sequence ID" value="NZ_VANS01000005.1"/>
</dbReference>
<keyword evidence="3 4" id="KW-0472">Membrane</keyword>
<dbReference type="OrthoDB" id="1117124at2"/>
<name>A0A5S3PBB9_9RHOB</name>
<dbReference type="InterPro" id="IPR052528">
    <property type="entry name" value="Sugar_transport-like"/>
</dbReference>
<evidence type="ECO:0000256" key="3">
    <source>
        <dbReference type="ARBA" id="ARBA00023136"/>
    </source>
</evidence>
<dbReference type="Gene3D" id="1.20.1250.20">
    <property type="entry name" value="MFS general substrate transporter like domains"/>
    <property type="match status" value="2"/>
</dbReference>
<sequence>MQDDLAQDAFDTLTDADGKTAQDLDRAAQRAEARNGLRHAASLSMTKVADGLIDPKLVLSWLLTALGAPAVFAGILVPIREAGALLPQIGLAGWVQRMAHRKWAWVLGSAGQGAAAALIVLAALTLDGAAAGYAVCGALALLAVCRAACSVSFKDILGKTVGQTRRGAITGLAGSVSSVGVLVFAGFLVSGLFQSKGIVIAAIALAAALWLLAATLFSTLEETASEDVEDAQGVSFDLLRDNPDLWRFIVVRGLLVSTALAPPYLVVLANSAGLTALGQLGALVLASAIASLLSSYVWGRMADKSSRKVLMRTGLLGALAMSAAVVLAVLGLAAEVWAMPAVLFVLMIAYHGVRQGRSTYLVDMSPPDQRSAYAAVSNTVIGVLLLIAGGLGGGAAFLGAEWTLAGFAVMSVAASVVAIGLPEVQRPAD</sequence>